<sequence>MSSRSTLIRPPPDDPRKSNIENLLELTRLSDIDPDLFTNARPLWHPPGARGVYGGSVIAQSLSAAYPTVAPDFDIHSMHCYFVLAGAADVPIIYHVERVRSGRSFATRTVQARQRAAVIFTATMSFVRAGAGGARSVAHARGPAAPSGAGAPRPPAEEDGEGGAEDGAEDEDGGGVLGGAGGPFESRRLGIVNAGGARPEAKLARAWVRARGRVSDQGGRAAHLAALAYLSDSYFLGTVARVQNLFRGCDDDDTATAAAADDDNDNDDDYDTPRHLRHASAAALQRLLEDEDPEAARAVARGEQPPEHPLLGGRPELGMMVSLDHTIYFHDTAGPGGFRADEWMLQEMESPWAGDGRGLVLQRVYTSDGRLVATCVQEGVVRLKQEGQESSKL</sequence>
<evidence type="ECO:0000259" key="2">
    <source>
        <dbReference type="Pfam" id="PF13622"/>
    </source>
</evidence>
<dbReference type="Pfam" id="PF13622">
    <property type="entry name" value="4HBT_3"/>
    <property type="match status" value="1"/>
</dbReference>
<dbReference type="InterPro" id="IPR049450">
    <property type="entry name" value="ACOT8-like_C"/>
</dbReference>
<protein>
    <submittedName>
        <fullName evidence="4">Thioesterase-like superfamily-domain-containing protein</fullName>
    </submittedName>
</protein>
<dbReference type="AlphaFoldDB" id="A0A6A6PDQ7"/>
<dbReference type="PANTHER" id="PTHR11066">
    <property type="entry name" value="ACYL-COA THIOESTERASE"/>
    <property type="match status" value="1"/>
</dbReference>
<dbReference type="OrthoDB" id="68328at2759"/>
<feature type="domain" description="Acyl-CoA thioesterase-like C-terminal" evidence="3">
    <location>
        <begin position="174"/>
        <end position="381"/>
    </location>
</feature>
<reference evidence="4" key="1">
    <citation type="journal article" date="2020" name="Stud. Mycol.">
        <title>101 Dothideomycetes genomes: a test case for predicting lifestyles and emergence of pathogens.</title>
        <authorList>
            <person name="Haridas S."/>
            <person name="Albert R."/>
            <person name="Binder M."/>
            <person name="Bloem J."/>
            <person name="Labutti K."/>
            <person name="Salamov A."/>
            <person name="Andreopoulos B."/>
            <person name="Baker S."/>
            <person name="Barry K."/>
            <person name="Bills G."/>
            <person name="Bluhm B."/>
            <person name="Cannon C."/>
            <person name="Castanera R."/>
            <person name="Culley D."/>
            <person name="Daum C."/>
            <person name="Ezra D."/>
            <person name="Gonzalez J."/>
            <person name="Henrissat B."/>
            <person name="Kuo A."/>
            <person name="Liang C."/>
            <person name="Lipzen A."/>
            <person name="Lutzoni F."/>
            <person name="Magnuson J."/>
            <person name="Mondo S."/>
            <person name="Nolan M."/>
            <person name="Ohm R."/>
            <person name="Pangilinan J."/>
            <person name="Park H.-J."/>
            <person name="Ramirez L."/>
            <person name="Alfaro M."/>
            <person name="Sun H."/>
            <person name="Tritt A."/>
            <person name="Yoshinaga Y."/>
            <person name="Zwiers L.-H."/>
            <person name="Turgeon B."/>
            <person name="Goodwin S."/>
            <person name="Spatafora J."/>
            <person name="Crous P."/>
            <person name="Grigoriev I."/>
        </authorList>
    </citation>
    <scope>NUCLEOTIDE SEQUENCE</scope>
    <source>
        <strain evidence="4">ATCC 16933</strain>
    </source>
</reference>
<dbReference type="GO" id="GO:0006637">
    <property type="term" value="P:acyl-CoA metabolic process"/>
    <property type="evidence" value="ECO:0007669"/>
    <property type="project" value="InterPro"/>
</dbReference>
<dbReference type="GO" id="GO:0009062">
    <property type="term" value="P:fatty acid catabolic process"/>
    <property type="evidence" value="ECO:0007669"/>
    <property type="project" value="TreeGrafter"/>
</dbReference>
<proteinExistence type="predicted"/>
<evidence type="ECO:0000313" key="4">
    <source>
        <dbReference type="EMBL" id="KAF2461952.1"/>
    </source>
</evidence>
<dbReference type="GO" id="GO:0005782">
    <property type="term" value="C:peroxisomal matrix"/>
    <property type="evidence" value="ECO:0007669"/>
    <property type="project" value="UniProtKB-SubCell"/>
</dbReference>
<dbReference type="Proteomes" id="UP000799766">
    <property type="component" value="Unassembled WGS sequence"/>
</dbReference>
<feature type="compositionally biased region" description="Acidic residues" evidence="1">
    <location>
        <begin position="157"/>
        <end position="173"/>
    </location>
</feature>
<evidence type="ECO:0000259" key="3">
    <source>
        <dbReference type="Pfam" id="PF20789"/>
    </source>
</evidence>
<feature type="region of interest" description="Disordered" evidence="1">
    <location>
        <begin position="137"/>
        <end position="180"/>
    </location>
</feature>
<keyword evidence="5" id="KW-1185">Reference proteome</keyword>
<evidence type="ECO:0000256" key="1">
    <source>
        <dbReference type="SAM" id="MobiDB-lite"/>
    </source>
</evidence>
<dbReference type="InterPro" id="IPR003703">
    <property type="entry name" value="Acyl_CoA_thio"/>
</dbReference>
<feature type="compositionally biased region" description="Low complexity" evidence="1">
    <location>
        <begin position="137"/>
        <end position="151"/>
    </location>
</feature>
<dbReference type="EMBL" id="MU001670">
    <property type="protein sequence ID" value="KAF2461952.1"/>
    <property type="molecule type" value="Genomic_DNA"/>
</dbReference>
<dbReference type="Gene3D" id="3.10.129.10">
    <property type="entry name" value="Hotdog Thioesterase"/>
    <property type="match status" value="2"/>
</dbReference>
<feature type="domain" description="Acyl-CoA thioesterase-like N-terminal HotDog" evidence="2">
    <location>
        <begin position="42"/>
        <end position="127"/>
    </location>
</feature>
<organism evidence="4 5">
    <name type="scientific">Lineolata rhizophorae</name>
    <dbReference type="NCBI Taxonomy" id="578093"/>
    <lineage>
        <taxon>Eukaryota</taxon>
        <taxon>Fungi</taxon>
        <taxon>Dikarya</taxon>
        <taxon>Ascomycota</taxon>
        <taxon>Pezizomycotina</taxon>
        <taxon>Dothideomycetes</taxon>
        <taxon>Dothideomycetes incertae sedis</taxon>
        <taxon>Lineolatales</taxon>
        <taxon>Lineolataceae</taxon>
        <taxon>Lineolata</taxon>
    </lineage>
</organism>
<dbReference type="Pfam" id="PF20789">
    <property type="entry name" value="4HBT_3C"/>
    <property type="match status" value="1"/>
</dbReference>
<dbReference type="GO" id="GO:0047617">
    <property type="term" value="F:fatty acyl-CoA hydrolase activity"/>
    <property type="evidence" value="ECO:0007669"/>
    <property type="project" value="InterPro"/>
</dbReference>
<accession>A0A6A6PDQ7</accession>
<dbReference type="CDD" id="cd03444">
    <property type="entry name" value="Thioesterase_II_repeat1"/>
    <property type="match status" value="1"/>
</dbReference>
<dbReference type="CDD" id="cd03445">
    <property type="entry name" value="Thioesterase_II_repeat2"/>
    <property type="match status" value="1"/>
</dbReference>
<dbReference type="SUPFAM" id="SSF54637">
    <property type="entry name" value="Thioesterase/thiol ester dehydrase-isomerase"/>
    <property type="match status" value="2"/>
</dbReference>
<name>A0A6A6PDQ7_9PEZI</name>
<dbReference type="PANTHER" id="PTHR11066:SF34">
    <property type="entry name" value="ACYL-COENZYME A THIOESTERASE 8"/>
    <property type="match status" value="1"/>
</dbReference>
<evidence type="ECO:0000313" key="5">
    <source>
        <dbReference type="Proteomes" id="UP000799766"/>
    </source>
</evidence>
<dbReference type="InterPro" id="IPR049449">
    <property type="entry name" value="TesB_ACOT8-like_N"/>
</dbReference>
<gene>
    <name evidence="4" type="ORF">BDY21DRAFT_277605</name>
</gene>
<dbReference type="InterPro" id="IPR029069">
    <property type="entry name" value="HotDog_dom_sf"/>
</dbReference>